<reference evidence="9" key="1">
    <citation type="submission" date="2021-01" db="EMBL/GenBank/DDBJ databases">
        <authorList>
            <person name="Corre E."/>
            <person name="Pelletier E."/>
            <person name="Niang G."/>
            <person name="Scheremetjew M."/>
            <person name="Finn R."/>
            <person name="Kale V."/>
            <person name="Holt S."/>
            <person name="Cochrane G."/>
            <person name="Meng A."/>
            <person name="Brown T."/>
            <person name="Cohen L."/>
        </authorList>
    </citation>
    <scope>NUCLEOTIDE SEQUENCE</scope>
    <source>
        <strain evidence="9">UTEX LB 985</strain>
    </source>
</reference>
<dbReference type="CDD" id="cd00086">
    <property type="entry name" value="homeodomain"/>
    <property type="match status" value="1"/>
</dbReference>
<dbReference type="InterPro" id="IPR009057">
    <property type="entry name" value="Homeodomain-like_sf"/>
</dbReference>
<evidence type="ECO:0000313" key="9">
    <source>
        <dbReference type="EMBL" id="CAD9531864.1"/>
    </source>
</evidence>
<accession>A0A7S2IXB4</accession>
<sequence length="410" mass="43629">MAMLFHPCDMIEAHIASMQGLVGQFMPDDSRQRQRAKLTTPRWSITESQLAQLNEIFKTVKTPTLAMRQALSEQLGVSPRQIQVWFRNRRQRVRLSEIQCGSVTKPPTCDDISLDPLEAVSEGDVGEEDDEVSQATSQATQDAIDILLKDANAASEEQRASERAISPTNSNSGSTVSTNSVDTPPVKVEVKADISALGSTLLSHLGQADLPHLVTSGNDPLVSSLGLEPSSVKFDVHASQPARTTAPSGGLSGGLPMGLSDPLPMLSPLLASMTSGQAHLSRTSLLNGLAAQLQPAQFQTAHGSAMNKMSTGTANPAERADAMLKLAQMERVITMQRHLLLMQNHLFESLVKRGGGRSAATAPMIPPMASDHLEASLMSALPSIGGGDETSEQLNLSLDDLTAFLGGPTE</sequence>
<protein>
    <recommendedName>
        <fullName evidence="8">Homeobox domain-containing protein</fullName>
    </recommendedName>
</protein>
<dbReference type="EMBL" id="HBGU01070167">
    <property type="protein sequence ID" value="CAD9531864.1"/>
    <property type="molecule type" value="Transcribed_RNA"/>
</dbReference>
<dbReference type="SMART" id="SM00389">
    <property type="entry name" value="HOX"/>
    <property type="match status" value="1"/>
</dbReference>
<dbReference type="Gene3D" id="1.10.10.60">
    <property type="entry name" value="Homeodomain-like"/>
    <property type="match status" value="1"/>
</dbReference>
<comment type="subcellular location">
    <subcellularLocation>
        <location evidence="1 5 6">Nucleus</location>
    </subcellularLocation>
</comment>
<feature type="DNA-binding region" description="Homeobox" evidence="5">
    <location>
        <begin position="38"/>
        <end position="97"/>
    </location>
</feature>
<evidence type="ECO:0000259" key="8">
    <source>
        <dbReference type="PROSITE" id="PS50071"/>
    </source>
</evidence>
<dbReference type="GO" id="GO:0000977">
    <property type="term" value="F:RNA polymerase II transcription regulatory region sequence-specific DNA binding"/>
    <property type="evidence" value="ECO:0007669"/>
    <property type="project" value="TreeGrafter"/>
</dbReference>
<feature type="domain" description="Homeobox" evidence="8">
    <location>
        <begin position="36"/>
        <end position="96"/>
    </location>
</feature>
<evidence type="ECO:0000256" key="6">
    <source>
        <dbReference type="RuleBase" id="RU000682"/>
    </source>
</evidence>
<dbReference type="PROSITE" id="PS50071">
    <property type="entry name" value="HOMEOBOX_2"/>
    <property type="match status" value="1"/>
</dbReference>
<evidence type="ECO:0000256" key="2">
    <source>
        <dbReference type="ARBA" id="ARBA00023125"/>
    </source>
</evidence>
<dbReference type="GO" id="GO:0000981">
    <property type="term" value="F:DNA-binding transcription factor activity, RNA polymerase II-specific"/>
    <property type="evidence" value="ECO:0007669"/>
    <property type="project" value="InterPro"/>
</dbReference>
<proteinExistence type="predicted"/>
<dbReference type="AlphaFoldDB" id="A0A7S2IXB4"/>
<dbReference type="InterPro" id="IPR001356">
    <property type="entry name" value="HD"/>
</dbReference>
<evidence type="ECO:0000256" key="1">
    <source>
        <dbReference type="ARBA" id="ARBA00004123"/>
    </source>
</evidence>
<evidence type="ECO:0000256" key="5">
    <source>
        <dbReference type="PROSITE-ProRule" id="PRU00108"/>
    </source>
</evidence>
<evidence type="ECO:0000256" key="4">
    <source>
        <dbReference type="ARBA" id="ARBA00023242"/>
    </source>
</evidence>
<dbReference type="SUPFAM" id="SSF46689">
    <property type="entry name" value="Homeodomain-like"/>
    <property type="match status" value="1"/>
</dbReference>
<name>A0A7S2IXB4_9EUKA</name>
<gene>
    <name evidence="9" type="ORF">CBRE1094_LOCUS38322</name>
</gene>
<dbReference type="PANTHER" id="PTHR24208">
    <property type="entry name" value="LIM/HOMEOBOX PROTEIN LHX"/>
    <property type="match status" value="1"/>
</dbReference>
<feature type="compositionally biased region" description="Low complexity" evidence="7">
    <location>
        <begin position="163"/>
        <end position="180"/>
    </location>
</feature>
<evidence type="ECO:0000256" key="3">
    <source>
        <dbReference type="ARBA" id="ARBA00023155"/>
    </source>
</evidence>
<evidence type="ECO:0000256" key="7">
    <source>
        <dbReference type="SAM" id="MobiDB-lite"/>
    </source>
</evidence>
<organism evidence="9">
    <name type="scientific">Haptolina brevifila</name>
    <dbReference type="NCBI Taxonomy" id="156173"/>
    <lineage>
        <taxon>Eukaryota</taxon>
        <taxon>Haptista</taxon>
        <taxon>Haptophyta</taxon>
        <taxon>Prymnesiophyceae</taxon>
        <taxon>Prymnesiales</taxon>
        <taxon>Prymnesiaceae</taxon>
        <taxon>Haptolina</taxon>
    </lineage>
</organism>
<feature type="region of interest" description="Disordered" evidence="7">
    <location>
        <begin position="153"/>
        <end position="183"/>
    </location>
</feature>
<dbReference type="PANTHER" id="PTHR24208:SF166">
    <property type="entry name" value="LIM HOMEOBOX TRANSCRIPTION FACTOR 1 ALPHA, ISOFORM B"/>
    <property type="match status" value="1"/>
</dbReference>
<dbReference type="InterPro" id="IPR050453">
    <property type="entry name" value="LIM_Homeobox_TF"/>
</dbReference>
<dbReference type="GO" id="GO:0005634">
    <property type="term" value="C:nucleus"/>
    <property type="evidence" value="ECO:0007669"/>
    <property type="project" value="UniProtKB-SubCell"/>
</dbReference>
<dbReference type="Pfam" id="PF00046">
    <property type="entry name" value="Homeodomain"/>
    <property type="match status" value="1"/>
</dbReference>
<dbReference type="InterPro" id="IPR017970">
    <property type="entry name" value="Homeobox_CS"/>
</dbReference>
<keyword evidence="2 5" id="KW-0238">DNA-binding</keyword>
<keyword evidence="3 5" id="KW-0371">Homeobox</keyword>
<dbReference type="PROSITE" id="PS00027">
    <property type="entry name" value="HOMEOBOX_1"/>
    <property type="match status" value="1"/>
</dbReference>
<keyword evidence="4 5" id="KW-0539">Nucleus</keyword>